<gene>
    <name evidence="4" type="ORF">LCGC14_1758560</name>
</gene>
<dbReference type="InterPro" id="IPR050216">
    <property type="entry name" value="LRR_domain-containing"/>
</dbReference>
<dbReference type="SMART" id="SM00369">
    <property type="entry name" value="LRR_TYP"/>
    <property type="match status" value="3"/>
</dbReference>
<keyword evidence="2" id="KW-0677">Repeat</keyword>
<evidence type="ECO:0000256" key="2">
    <source>
        <dbReference type="ARBA" id="ARBA00022737"/>
    </source>
</evidence>
<dbReference type="InterPro" id="IPR032675">
    <property type="entry name" value="LRR_dom_sf"/>
</dbReference>
<dbReference type="InterPro" id="IPR055414">
    <property type="entry name" value="LRR_R13L4/SHOC2-like"/>
</dbReference>
<organism evidence="4">
    <name type="scientific">marine sediment metagenome</name>
    <dbReference type="NCBI Taxonomy" id="412755"/>
    <lineage>
        <taxon>unclassified sequences</taxon>
        <taxon>metagenomes</taxon>
        <taxon>ecological metagenomes</taxon>
    </lineage>
</organism>
<sequence length="349" mass="40335">MKELSDREIQWLEAFAKKHEFFASFLLHYKLKNLLSNNQYYWLHLYINQAEEQGDTLLNATEIEFLEEFSKGNENLRAIFAIYEDKGYLEIRKYEEFLSLKAEIMGVPEEVKVQESLFKHKVVKVPCPHCSSLCSPQIQFCSKCGELLPKLEKLNEYSGALGISDENYTEKNIIHSLEKLVDKLIPLKQEFNRSSTCYVKEGEDITGLSIFNCGLKDFPHEILRLKFLKHLSLRRNNIGHLPKEIGFLSNLEYLDLRLNNLETLPNSIGLLFKLKNLNIISNNLMTIPDSIGDMLMLKSLNLSNNKLKSIPKTIENLYSLKSLNLTANHWITIPENVKKLELKGLVIIL</sequence>
<dbReference type="Gene3D" id="3.80.10.10">
    <property type="entry name" value="Ribonuclease Inhibitor"/>
    <property type="match status" value="1"/>
</dbReference>
<comment type="caution">
    <text evidence="4">The sequence shown here is derived from an EMBL/GenBank/DDBJ whole genome shotgun (WGS) entry which is preliminary data.</text>
</comment>
<dbReference type="PANTHER" id="PTHR48051">
    <property type="match status" value="1"/>
</dbReference>
<evidence type="ECO:0000313" key="4">
    <source>
        <dbReference type="EMBL" id="KKM04995.1"/>
    </source>
</evidence>
<proteinExistence type="predicted"/>
<dbReference type="InterPro" id="IPR003591">
    <property type="entry name" value="Leu-rich_rpt_typical-subtyp"/>
</dbReference>
<dbReference type="GO" id="GO:0005737">
    <property type="term" value="C:cytoplasm"/>
    <property type="evidence" value="ECO:0007669"/>
    <property type="project" value="TreeGrafter"/>
</dbReference>
<dbReference type="PROSITE" id="PS51450">
    <property type="entry name" value="LRR"/>
    <property type="match status" value="2"/>
</dbReference>
<reference evidence="4" key="1">
    <citation type="journal article" date="2015" name="Nature">
        <title>Complex archaea that bridge the gap between prokaryotes and eukaryotes.</title>
        <authorList>
            <person name="Spang A."/>
            <person name="Saw J.H."/>
            <person name="Jorgensen S.L."/>
            <person name="Zaremba-Niedzwiedzka K."/>
            <person name="Martijn J."/>
            <person name="Lind A.E."/>
            <person name="van Eijk R."/>
            <person name="Schleper C."/>
            <person name="Guy L."/>
            <person name="Ettema T.J."/>
        </authorList>
    </citation>
    <scope>NUCLEOTIDE SEQUENCE</scope>
</reference>
<dbReference type="InterPro" id="IPR001611">
    <property type="entry name" value="Leu-rich_rpt"/>
</dbReference>
<dbReference type="SUPFAM" id="SSF52058">
    <property type="entry name" value="L domain-like"/>
    <property type="match status" value="1"/>
</dbReference>
<feature type="domain" description="Disease resistance R13L4/SHOC-2-like LRR" evidence="3">
    <location>
        <begin position="221"/>
        <end position="330"/>
    </location>
</feature>
<keyword evidence="1" id="KW-0433">Leucine-rich repeat</keyword>
<protein>
    <recommendedName>
        <fullName evidence="3">Disease resistance R13L4/SHOC-2-like LRR domain-containing protein</fullName>
    </recommendedName>
</protein>
<dbReference type="PANTHER" id="PTHR48051:SF1">
    <property type="entry name" value="RAS SUPPRESSOR PROTEIN 1"/>
    <property type="match status" value="1"/>
</dbReference>
<dbReference type="EMBL" id="LAZR01016327">
    <property type="protein sequence ID" value="KKM04995.1"/>
    <property type="molecule type" value="Genomic_DNA"/>
</dbReference>
<evidence type="ECO:0000259" key="3">
    <source>
        <dbReference type="Pfam" id="PF23598"/>
    </source>
</evidence>
<accession>A0A0F9H1S1</accession>
<dbReference type="AlphaFoldDB" id="A0A0F9H1S1"/>
<name>A0A0F9H1S1_9ZZZZ</name>
<dbReference type="Pfam" id="PF23598">
    <property type="entry name" value="LRR_14"/>
    <property type="match status" value="1"/>
</dbReference>
<evidence type="ECO:0000256" key="1">
    <source>
        <dbReference type="ARBA" id="ARBA00022614"/>
    </source>
</evidence>